<feature type="compositionally biased region" description="Polar residues" evidence="5">
    <location>
        <begin position="297"/>
        <end position="315"/>
    </location>
</feature>
<dbReference type="Pfam" id="PF15390">
    <property type="entry name" value="WDCP"/>
    <property type="match status" value="2"/>
</dbReference>
<proteinExistence type="predicted"/>
<name>A0A914A4B4_PATMI</name>
<keyword evidence="7" id="KW-1185">Reference proteome</keyword>
<accession>A0A914A4B4</accession>
<evidence type="ECO:0000313" key="7">
    <source>
        <dbReference type="Proteomes" id="UP000887568"/>
    </source>
</evidence>
<sequence>MFLASGRSRRINVNHLNGAFHPEHGLVWTDGQHVNLSVLSVNHDDVTAAPPTVLGQFDSVEHTAWSSDTTPCYLCVQQTDSITVWKIDKCSEKLKFEKTNEVEKRAISQGCFWHPSKPLLVILCRDRLLLVDPSKASTHAVPVISSCHRVTAGTWSLDGSKVIIAVGLHLHVYELNDEKELVLSRTIQNFSGPIRTLVSVTPDLIVMALDLPLEQLVSQSQMDMFEAMPLAELRTESGSGDSPRIQAATCNESEVKGHAVMRHSTPDDEGDRNIKTEILHRTGPVDINALIRRRDVNQTSESNTYHQTLDQSNQPPKHKVILESEDENKKNRNDVGDGLPTEELCLGEESKGGSERDSALNGNNLNPACETGLQFQERSHEIVDLSGFKHRPTGWESNKVVFKRTLQEPTTESSQLVLVSIRSNLPNVQDNAKDCVLSAVDLPCVLNPDLLIYQRKNQILVIGSNTQTKCYQVSILNGKSLGGQRLVDLKISKNERCLGLCTLPFCNDILLLTGDSSQGQDVTFLPSSSFSEFQLKLRTLKLNYTTPCVDERCDLESMNDLRHLTLPSGGLLTGTSSSQPNCPRKIEEVTVVSEI</sequence>
<dbReference type="OrthoDB" id="6409262at2759"/>
<organism evidence="6 7">
    <name type="scientific">Patiria miniata</name>
    <name type="common">Bat star</name>
    <name type="synonym">Asterina miniata</name>
    <dbReference type="NCBI Taxonomy" id="46514"/>
    <lineage>
        <taxon>Eukaryota</taxon>
        <taxon>Metazoa</taxon>
        <taxon>Echinodermata</taxon>
        <taxon>Eleutherozoa</taxon>
        <taxon>Asterozoa</taxon>
        <taxon>Asteroidea</taxon>
        <taxon>Valvatacea</taxon>
        <taxon>Valvatida</taxon>
        <taxon>Asterinidae</taxon>
        <taxon>Patiria</taxon>
    </lineage>
</organism>
<dbReference type="AlphaFoldDB" id="A0A914A4B4"/>
<feature type="region of interest" description="Disordered" evidence="5">
    <location>
        <begin position="324"/>
        <end position="365"/>
    </location>
</feature>
<dbReference type="SUPFAM" id="SSF75011">
    <property type="entry name" value="3-carboxy-cis,cis-mucoante lactonizing enzyme"/>
    <property type="match status" value="1"/>
</dbReference>
<evidence type="ECO:0000256" key="1">
    <source>
        <dbReference type="ARBA" id="ARBA00015683"/>
    </source>
</evidence>
<dbReference type="RefSeq" id="XP_038058692.1">
    <property type="nucleotide sequence ID" value="XM_038202764.1"/>
</dbReference>
<feature type="compositionally biased region" description="Basic and acidic residues" evidence="5">
    <location>
        <begin position="348"/>
        <end position="358"/>
    </location>
</feature>
<keyword evidence="2" id="KW-0853">WD repeat</keyword>
<evidence type="ECO:0000256" key="3">
    <source>
        <dbReference type="ARBA" id="ARBA00022737"/>
    </source>
</evidence>
<dbReference type="InterPro" id="IPR028041">
    <property type="entry name" value="WDCP"/>
</dbReference>
<dbReference type="GeneID" id="119729974"/>
<keyword evidence="3" id="KW-0677">Repeat</keyword>
<evidence type="ECO:0000313" key="6">
    <source>
        <dbReference type="EnsemblMetazoa" id="XP_038058692.1"/>
    </source>
</evidence>
<evidence type="ECO:0000256" key="4">
    <source>
        <dbReference type="ARBA" id="ARBA00023054"/>
    </source>
</evidence>
<dbReference type="GO" id="GO:0019900">
    <property type="term" value="F:kinase binding"/>
    <property type="evidence" value="ECO:0007669"/>
    <property type="project" value="TreeGrafter"/>
</dbReference>
<protein>
    <recommendedName>
        <fullName evidence="1">WD repeat and coiled-coil-containing protein</fullName>
    </recommendedName>
</protein>
<dbReference type="Proteomes" id="UP000887568">
    <property type="component" value="Unplaced"/>
</dbReference>
<keyword evidence="4" id="KW-0175">Coiled coil</keyword>
<evidence type="ECO:0000256" key="2">
    <source>
        <dbReference type="ARBA" id="ARBA00022574"/>
    </source>
</evidence>
<evidence type="ECO:0000256" key="5">
    <source>
        <dbReference type="SAM" id="MobiDB-lite"/>
    </source>
</evidence>
<dbReference type="EnsemblMetazoa" id="XM_038202764.1">
    <property type="protein sequence ID" value="XP_038058692.1"/>
    <property type="gene ID" value="LOC119729974"/>
</dbReference>
<dbReference type="PANTHER" id="PTHR14897:SF5">
    <property type="entry name" value="WD REPEAT AND COILED-COIL-CONTAINING PROTEIN"/>
    <property type="match status" value="1"/>
</dbReference>
<reference evidence="6" key="1">
    <citation type="submission" date="2022-11" db="UniProtKB">
        <authorList>
            <consortium name="EnsemblMetazoa"/>
        </authorList>
    </citation>
    <scope>IDENTIFICATION</scope>
</reference>
<dbReference type="PANTHER" id="PTHR14897">
    <property type="entry name" value="WD REPEAT AND COILED-COIL-CONTAINING PROTEIN"/>
    <property type="match status" value="1"/>
</dbReference>
<feature type="region of interest" description="Disordered" evidence="5">
    <location>
        <begin position="297"/>
        <end position="316"/>
    </location>
</feature>